<evidence type="ECO:0000256" key="1">
    <source>
        <dbReference type="SAM" id="MobiDB-lite"/>
    </source>
</evidence>
<accession>A0A4D7AM26</accession>
<sequence>MPEYPDNSHSARENTSPPSKRVEKVVNGTAKTRKQSEVKKFAGIFMPDEVGDVKTFIITDVVIPGLKNAIADVVSIVLFGEAGRIGTRKNAGSKVSYQRYYDDPRRDDRRNYNQRPRPVAGFEFDDIIFDNRGDADLVLDQLESAIANYGMASVLDLYDLAGLTCQNYMADKYGWTDIQSARVARTRDGYILQLPRAIQIT</sequence>
<name>A0A4D7AM26_9FIRM</name>
<dbReference type="EMBL" id="CP034413">
    <property type="protein sequence ID" value="QCI58528.1"/>
    <property type="molecule type" value="Genomic_DNA"/>
</dbReference>
<evidence type="ECO:0000313" key="2">
    <source>
        <dbReference type="EMBL" id="QCI58528.1"/>
    </source>
</evidence>
<dbReference type="Proteomes" id="UP000298642">
    <property type="component" value="Chromosome"/>
</dbReference>
<dbReference type="KEGG" id="obj:EIO64_04255"/>
<gene>
    <name evidence="2" type="ORF">EIO64_04255</name>
</gene>
<proteinExistence type="predicted"/>
<feature type="region of interest" description="Disordered" evidence="1">
    <location>
        <begin position="1"/>
        <end position="30"/>
    </location>
</feature>
<dbReference type="AlphaFoldDB" id="A0A4D7AM26"/>
<reference evidence="3" key="1">
    <citation type="submission" date="2018-12" db="EMBL/GenBank/DDBJ databases">
        <title>Dusodibacter welbiota gen. nov., sp. nov., isolated from human faeces and emended description of the Oscillibacter genus.</title>
        <authorList>
            <person name="Le Roy T."/>
            <person name="Van der Smissen P."/>
            <person name="Delzenne N."/>
            <person name="Muccioli G."/>
            <person name="Collet J.F."/>
            <person name="Cani P.D."/>
        </authorList>
    </citation>
    <scope>NUCLEOTIDE SEQUENCE [LARGE SCALE GENOMIC DNA]</scope>
    <source>
        <strain evidence="3">J115</strain>
    </source>
</reference>
<dbReference type="RefSeq" id="WP_136890821.1">
    <property type="nucleotide sequence ID" value="NZ_CP034413.3"/>
</dbReference>
<organism evidence="2 3">
    <name type="scientific">Dysosmobacter welbionis</name>
    <dbReference type="NCBI Taxonomy" id="2093857"/>
    <lineage>
        <taxon>Bacteria</taxon>
        <taxon>Bacillati</taxon>
        <taxon>Bacillota</taxon>
        <taxon>Clostridia</taxon>
        <taxon>Eubacteriales</taxon>
        <taxon>Oscillospiraceae</taxon>
        <taxon>Dysosmobacter</taxon>
    </lineage>
</organism>
<protein>
    <submittedName>
        <fullName evidence="2">Uncharacterized protein</fullName>
    </submittedName>
</protein>
<evidence type="ECO:0000313" key="3">
    <source>
        <dbReference type="Proteomes" id="UP000298642"/>
    </source>
</evidence>
<keyword evidence="3" id="KW-1185">Reference proteome</keyword>